<evidence type="ECO:0008006" key="12">
    <source>
        <dbReference type="Google" id="ProtNLM"/>
    </source>
</evidence>
<keyword evidence="3" id="KW-0812">Transmembrane</keyword>
<keyword evidence="11" id="KW-1185">Reference proteome</keyword>
<evidence type="ECO:0000256" key="2">
    <source>
        <dbReference type="ARBA" id="ARBA00007727"/>
    </source>
</evidence>
<dbReference type="PANTHER" id="PTHR32285:SF295">
    <property type="entry name" value="PMR5 DOMAIN, PC-ESTERASE, PROTEIN TRICHOME BIREFRINGENCE-LIKE 37_38-RELATED"/>
    <property type="match status" value="1"/>
</dbReference>
<reference evidence="10 11" key="1">
    <citation type="journal article" date="2023" name="Plants (Basel)">
        <title>Bridging the Gap: Combining Genomics and Transcriptomics Approaches to Understand Stylosanthes scabra, an Orphan Legume from the Brazilian Caatinga.</title>
        <authorList>
            <person name="Ferreira-Neto J.R.C."/>
            <person name="da Silva M.D."/>
            <person name="Binneck E."/>
            <person name="de Melo N.F."/>
            <person name="da Silva R.H."/>
            <person name="de Melo A.L.T.M."/>
            <person name="Pandolfi V."/>
            <person name="Bustamante F.O."/>
            <person name="Brasileiro-Vidal A.C."/>
            <person name="Benko-Iseppon A.M."/>
        </authorList>
    </citation>
    <scope>NUCLEOTIDE SEQUENCE [LARGE SCALE GENOMIC DNA]</scope>
    <source>
        <tissue evidence="10">Leaves</tissue>
    </source>
</reference>
<protein>
    <recommendedName>
        <fullName evidence="12">Trichome birefringence-like N-terminal domain-containing protein</fullName>
    </recommendedName>
</protein>
<dbReference type="PANTHER" id="PTHR32285">
    <property type="entry name" value="PROTEIN TRICHOME BIREFRINGENCE-LIKE 9-RELATED"/>
    <property type="match status" value="1"/>
</dbReference>
<keyword evidence="6" id="KW-0472">Membrane</keyword>
<keyword evidence="7" id="KW-0732">Signal</keyword>
<evidence type="ECO:0000313" key="11">
    <source>
        <dbReference type="Proteomes" id="UP001341840"/>
    </source>
</evidence>
<evidence type="ECO:0000256" key="4">
    <source>
        <dbReference type="ARBA" id="ARBA00022968"/>
    </source>
</evidence>
<evidence type="ECO:0000256" key="5">
    <source>
        <dbReference type="ARBA" id="ARBA00022989"/>
    </source>
</evidence>
<keyword evidence="5" id="KW-1133">Transmembrane helix</keyword>
<dbReference type="EMBL" id="JASCZI010120834">
    <property type="protein sequence ID" value="MED6155164.1"/>
    <property type="molecule type" value="Genomic_DNA"/>
</dbReference>
<sequence length="364" mass="41270">MGIKVHTLLLLCVLCETLEQATATRARAAKSHNNHHSARGRKNESSTNGCNLFMGSWVVDPSYPLYDSSTCPFIDSQFDCQKHARTDTQYLKYSWKPDSCTLPRFDGVEFLNKWKGKRIMYVGDSLSLNMWESFSCMLHASLPNSNATRSRKDGIFTLNFQEYGVSIEFYWTQYLVDIVEESVGRVLNLDSIQAGNKSWLGTDVLIFNTWHWWTHMGPSSQGWDYIRDGSNLVKDMDRLEAFHKGLNTWAAWVDQNVDPSKTKVFFQGISPKHTHCTGETEPYKGSPYPEGLPPENGIVKTVLKSMKYEVYLLDITLLSQLRKDGHPSVYTPDLGVKGEDCSHWCLAGVPDTWNLLLNAALTTS</sequence>
<feature type="chain" id="PRO_5045176229" description="Trichome birefringence-like N-terminal domain-containing protein" evidence="7">
    <location>
        <begin position="24"/>
        <end position="364"/>
    </location>
</feature>
<gene>
    <name evidence="10" type="ORF">PIB30_002892</name>
</gene>
<organism evidence="10 11">
    <name type="scientific">Stylosanthes scabra</name>
    <dbReference type="NCBI Taxonomy" id="79078"/>
    <lineage>
        <taxon>Eukaryota</taxon>
        <taxon>Viridiplantae</taxon>
        <taxon>Streptophyta</taxon>
        <taxon>Embryophyta</taxon>
        <taxon>Tracheophyta</taxon>
        <taxon>Spermatophyta</taxon>
        <taxon>Magnoliopsida</taxon>
        <taxon>eudicotyledons</taxon>
        <taxon>Gunneridae</taxon>
        <taxon>Pentapetalae</taxon>
        <taxon>rosids</taxon>
        <taxon>fabids</taxon>
        <taxon>Fabales</taxon>
        <taxon>Fabaceae</taxon>
        <taxon>Papilionoideae</taxon>
        <taxon>50 kb inversion clade</taxon>
        <taxon>dalbergioids sensu lato</taxon>
        <taxon>Dalbergieae</taxon>
        <taxon>Pterocarpus clade</taxon>
        <taxon>Stylosanthes</taxon>
    </lineage>
</organism>
<evidence type="ECO:0000259" key="8">
    <source>
        <dbReference type="Pfam" id="PF13839"/>
    </source>
</evidence>
<feature type="signal peptide" evidence="7">
    <location>
        <begin position="1"/>
        <end position="23"/>
    </location>
</feature>
<comment type="similarity">
    <text evidence="2">Belongs to the PC-esterase family. TBL subfamily.</text>
</comment>
<feature type="domain" description="Trichome birefringence-like N-terminal" evidence="9">
    <location>
        <begin position="49"/>
        <end position="100"/>
    </location>
</feature>
<name>A0ABU6U2N0_9FABA</name>
<dbReference type="Pfam" id="PF14416">
    <property type="entry name" value="PMR5N"/>
    <property type="match status" value="1"/>
</dbReference>
<comment type="subcellular location">
    <subcellularLocation>
        <location evidence="1">Membrane</location>
        <topology evidence="1">Single-pass membrane protein</topology>
    </subcellularLocation>
</comment>
<dbReference type="Proteomes" id="UP001341840">
    <property type="component" value="Unassembled WGS sequence"/>
</dbReference>
<dbReference type="InterPro" id="IPR029962">
    <property type="entry name" value="TBL"/>
</dbReference>
<dbReference type="InterPro" id="IPR025846">
    <property type="entry name" value="TBL_N"/>
</dbReference>
<comment type="caution">
    <text evidence="10">The sequence shown here is derived from an EMBL/GenBank/DDBJ whole genome shotgun (WGS) entry which is preliminary data.</text>
</comment>
<evidence type="ECO:0000256" key="6">
    <source>
        <dbReference type="ARBA" id="ARBA00023136"/>
    </source>
</evidence>
<accession>A0ABU6U2N0</accession>
<evidence type="ECO:0000256" key="3">
    <source>
        <dbReference type="ARBA" id="ARBA00022692"/>
    </source>
</evidence>
<dbReference type="InterPro" id="IPR026057">
    <property type="entry name" value="TBL_C"/>
</dbReference>
<keyword evidence="4" id="KW-0735">Signal-anchor</keyword>
<evidence type="ECO:0000256" key="1">
    <source>
        <dbReference type="ARBA" id="ARBA00004167"/>
    </source>
</evidence>
<feature type="domain" description="Trichome birefringence-like C-terminal" evidence="8">
    <location>
        <begin position="102"/>
        <end position="359"/>
    </location>
</feature>
<dbReference type="Pfam" id="PF13839">
    <property type="entry name" value="PC-Esterase"/>
    <property type="match status" value="1"/>
</dbReference>
<evidence type="ECO:0000313" key="10">
    <source>
        <dbReference type="EMBL" id="MED6155164.1"/>
    </source>
</evidence>
<proteinExistence type="inferred from homology"/>
<evidence type="ECO:0000259" key="9">
    <source>
        <dbReference type="Pfam" id="PF14416"/>
    </source>
</evidence>
<evidence type="ECO:0000256" key="7">
    <source>
        <dbReference type="SAM" id="SignalP"/>
    </source>
</evidence>